<protein>
    <submittedName>
        <fullName evidence="8">Membrane protein</fullName>
    </submittedName>
</protein>
<evidence type="ECO:0000256" key="2">
    <source>
        <dbReference type="ARBA" id="ARBA00022475"/>
    </source>
</evidence>
<evidence type="ECO:0000313" key="8">
    <source>
        <dbReference type="EMBL" id="GGI86251.1"/>
    </source>
</evidence>
<evidence type="ECO:0000256" key="6">
    <source>
        <dbReference type="SAM" id="Phobius"/>
    </source>
</evidence>
<gene>
    <name evidence="8" type="ORF">GCM10007966_13560</name>
</gene>
<feature type="transmembrane region" description="Helical" evidence="6">
    <location>
        <begin position="178"/>
        <end position="196"/>
    </location>
</feature>
<reference evidence="8" key="1">
    <citation type="journal article" date="2014" name="Int. J. Syst. Evol. Microbiol.">
        <title>Complete genome sequence of Corynebacterium casei LMG S-19264T (=DSM 44701T), isolated from a smear-ripened cheese.</title>
        <authorList>
            <consortium name="US DOE Joint Genome Institute (JGI-PGF)"/>
            <person name="Walter F."/>
            <person name="Albersmeier A."/>
            <person name="Kalinowski J."/>
            <person name="Ruckert C."/>
        </authorList>
    </citation>
    <scope>NUCLEOTIDE SEQUENCE</scope>
    <source>
        <strain evidence="8">JCM 13919</strain>
    </source>
</reference>
<reference evidence="8" key="2">
    <citation type="submission" date="2020-09" db="EMBL/GenBank/DDBJ databases">
        <authorList>
            <person name="Sun Q."/>
            <person name="Ohkuma M."/>
        </authorList>
    </citation>
    <scope>NUCLEOTIDE SEQUENCE</scope>
    <source>
        <strain evidence="8">JCM 13919</strain>
    </source>
</reference>
<feature type="transmembrane region" description="Helical" evidence="6">
    <location>
        <begin position="148"/>
        <end position="166"/>
    </location>
</feature>
<keyword evidence="3 6" id="KW-0812">Transmembrane</keyword>
<feature type="transmembrane region" description="Helical" evidence="6">
    <location>
        <begin position="238"/>
        <end position="259"/>
    </location>
</feature>
<dbReference type="AlphaFoldDB" id="A0A917JU64"/>
<feature type="transmembrane region" description="Helical" evidence="6">
    <location>
        <begin position="9"/>
        <end position="28"/>
    </location>
</feature>
<dbReference type="GO" id="GO:0005886">
    <property type="term" value="C:plasma membrane"/>
    <property type="evidence" value="ECO:0007669"/>
    <property type="project" value="UniProtKB-SubCell"/>
</dbReference>
<accession>A0A917JU64</accession>
<keyword evidence="4 6" id="KW-1133">Transmembrane helix</keyword>
<feature type="transmembrane region" description="Helical" evidence="6">
    <location>
        <begin position="265"/>
        <end position="286"/>
    </location>
</feature>
<organism evidence="8 9">
    <name type="scientific">Legionella impletisoli</name>
    <dbReference type="NCBI Taxonomy" id="343510"/>
    <lineage>
        <taxon>Bacteria</taxon>
        <taxon>Pseudomonadati</taxon>
        <taxon>Pseudomonadota</taxon>
        <taxon>Gammaproteobacteria</taxon>
        <taxon>Legionellales</taxon>
        <taxon>Legionellaceae</taxon>
        <taxon>Legionella</taxon>
    </lineage>
</organism>
<dbReference type="EMBL" id="BMOB01000005">
    <property type="protein sequence ID" value="GGI86251.1"/>
    <property type="molecule type" value="Genomic_DNA"/>
</dbReference>
<comment type="subcellular location">
    <subcellularLocation>
        <location evidence="1">Cell membrane</location>
        <topology evidence="1">Multi-pass membrane protein</topology>
    </subcellularLocation>
</comment>
<evidence type="ECO:0000256" key="4">
    <source>
        <dbReference type="ARBA" id="ARBA00022989"/>
    </source>
</evidence>
<dbReference type="InterPro" id="IPR037185">
    <property type="entry name" value="EmrE-like"/>
</dbReference>
<dbReference type="InterPro" id="IPR000620">
    <property type="entry name" value="EamA_dom"/>
</dbReference>
<dbReference type="Proteomes" id="UP000630149">
    <property type="component" value="Unassembled WGS sequence"/>
</dbReference>
<feature type="transmembrane region" description="Helical" evidence="6">
    <location>
        <begin position="96"/>
        <end position="112"/>
    </location>
</feature>
<feature type="domain" description="EamA" evidence="7">
    <location>
        <begin position="149"/>
        <end position="275"/>
    </location>
</feature>
<dbReference type="Pfam" id="PF00892">
    <property type="entry name" value="EamA"/>
    <property type="match status" value="2"/>
</dbReference>
<feature type="transmembrane region" description="Helical" evidence="6">
    <location>
        <begin position="34"/>
        <end position="53"/>
    </location>
</feature>
<name>A0A917JU64_9GAMM</name>
<evidence type="ECO:0000259" key="7">
    <source>
        <dbReference type="Pfam" id="PF00892"/>
    </source>
</evidence>
<evidence type="ECO:0000256" key="3">
    <source>
        <dbReference type="ARBA" id="ARBA00022692"/>
    </source>
</evidence>
<evidence type="ECO:0000256" key="1">
    <source>
        <dbReference type="ARBA" id="ARBA00004651"/>
    </source>
</evidence>
<keyword evidence="2" id="KW-1003">Cell membrane</keyword>
<dbReference type="OrthoDB" id="7065924at2"/>
<evidence type="ECO:0000256" key="5">
    <source>
        <dbReference type="ARBA" id="ARBA00023136"/>
    </source>
</evidence>
<keyword evidence="9" id="KW-1185">Reference proteome</keyword>
<sequence length="308" mass="34735">MLAKKYPTLIGYSALIFWALAAPLVVQIKSLPVFETLSIVFSVSFLISAVKLTIYREWSKLKQPWFLWVIGFLGIYGNDLLYIAAFKHAPATHADLINYLWPIIVILFAGFLPNERLCFKHLLAASMGFAGIYILISQNDHGFDSRYLFGYLLALLDAVVWSLYTLMARHYGKSPVEIIGIYCGIGAISSLLIHVHMESFILPSNLEWSILVMMGMTTQCLAYFFWDFGVKRGNFKLLTILSYGNPILSVFFLILFGMAKFSVELGIACLLVTLGGLIGIIPWQALYRHVWVKPLPVSHEELTPVKPQ</sequence>
<dbReference type="PANTHER" id="PTHR42920">
    <property type="entry name" value="OS03G0707200 PROTEIN-RELATED"/>
    <property type="match status" value="1"/>
</dbReference>
<keyword evidence="5 6" id="KW-0472">Membrane</keyword>
<dbReference type="RefSeq" id="WP_131776769.1">
    <property type="nucleotide sequence ID" value="NZ_BMOB01000005.1"/>
</dbReference>
<dbReference type="SUPFAM" id="SSF103481">
    <property type="entry name" value="Multidrug resistance efflux transporter EmrE"/>
    <property type="match status" value="1"/>
</dbReference>
<dbReference type="PANTHER" id="PTHR42920:SF5">
    <property type="entry name" value="EAMA DOMAIN-CONTAINING PROTEIN"/>
    <property type="match status" value="1"/>
</dbReference>
<dbReference type="InterPro" id="IPR051258">
    <property type="entry name" value="Diverse_Substrate_Transporter"/>
</dbReference>
<comment type="caution">
    <text evidence="8">The sequence shown here is derived from an EMBL/GenBank/DDBJ whole genome shotgun (WGS) entry which is preliminary data.</text>
</comment>
<feature type="transmembrane region" description="Helical" evidence="6">
    <location>
        <begin position="65"/>
        <end position="84"/>
    </location>
</feature>
<feature type="transmembrane region" description="Helical" evidence="6">
    <location>
        <begin position="119"/>
        <end position="136"/>
    </location>
</feature>
<feature type="domain" description="EamA" evidence="7">
    <location>
        <begin position="11"/>
        <end position="136"/>
    </location>
</feature>
<evidence type="ECO:0000313" key="9">
    <source>
        <dbReference type="Proteomes" id="UP000630149"/>
    </source>
</evidence>
<feature type="transmembrane region" description="Helical" evidence="6">
    <location>
        <begin position="208"/>
        <end position="226"/>
    </location>
</feature>
<proteinExistence type="predicted"/>